<dbReference type="Proteomes" id="UP001057375">
    <property type="component" value="Unassembled WGS sequence"/>
</dbReference>
<name>A0ABQ5KCS8_9EUKA</name>
<evidence type="ECO:0000313" key="3">
    <source>
        <dbReference type="Proteomes" id="UP001057375"/>
    </source>
</evidence>
<evidence type="ECO:0000256" key="1">
    <source>
        <dbReference type="SAM" id="MobiDB-lite"/>
    </source>
</evidence>
<keyword evidence="3" id="KW-1185">Reference proteome</keyword>
<sequence>MRARESSLQSLSSSSGFSEEPIPFSPRKTHQPLNIAVFGCGITMHRVLKRVCEELPDDFSVSFLIYVRNVESERVKSTSEYMSSISSSITATIKSIPELRKQKEDYEESQRNPSVSTCPIKNPIIEVKTGAISDSGTQSTSSISQRLQIPIHRVKKQSMSALSPLSKVEYPDLILSAVPSEAGAVYLDLLKFYSSSMVPALSLSPLSPIIMSFSEWSSTKLFKGLLIPCVVSHELEGEGSEKGIEDRTKVSDFMFKYIQHQQKTRGEGTQSDSMEKAEDSKSLLEKDAVFRRTADIILAQAYSIFRTSRPASRLLERIESTTDKES</sequence>
<organism evidence="2 3">
    <name type="scientific">Aduncisulcus paluster</name>
    <dbReference type="NCBI Taxonomy" id="2918883"/>
    <lineage>
        <taxon>Eukaryota</taxon>
        <taxon>Metamonada</taxon>
        <taxon>Carpediemonas-like organisms</taxon>
        <taxon>Aduncisulcus</taxon>
    </lineage>
</organism>
<reference evidence="2" key="1">
    <citation type="submission" date="2022-03" db="EMBL/GenBank/DDBJ databases">
        <title>Draft genome sequence of Aduncisulcus paluster, a free-living microaerophilic Fornicata.</title>
        <authorList>
            <person name="Yuyama I."/>
            <person name="Kume K."/>
            <person name="Tamura T."/>
            <person name="Inagaki Y."/>
            <person name="Hashimoto T."/>
        </authorList>
    </citation>
    <scope>NUCLEOTIDE SEQUENCE</scope>
    <source>
        <strain evidence="2">NY0171</strain>
    </source>
</reference>
<evidence type="ECO:0000313" key="2">
    <source>
        <dbReference type="EMBL" id="GKT29269.1"/>
    </source>
</evidence>
<protein>
    <submittedName>
        <fullName evidence="2">Uncharacterized protein</fullName>
    </submittedName>
</protein>
<comment type="caution">
    <text evidence="2">The sequence shown here is derived from an EMBL/GenBank/DDBJ whole genome shotgun (WGS) entry which is preliminary data.</text>
</comment>
<feature type="region of interest" description="Disordered" evidence="1">
    <location>
        <begin position="1"/>
        <end position="25"/>
    </location>
</feature>
<accession>A0ABQ5KCS8</accession>
<gene>
    <name evidence="2" type="ORF">ADUPG1_014080</name>
</gene>
<dbReference type="EMBL" id="BQXS01013652">
    <property type="protein sequence ID" value="GKT29269.1"/>
    <property type="molecule type" value="Genomic_DNA"/>
</dbReference>
<proteinExistence type="predicted"/>